<organism evidence="1 2">
    <name type="scientific">Cetraspora pellucida</name>
    <dbReference type="NCBI Taxonomy" id="1433469"/>
    <lineage>
        <taxon>Eukaryota</taxon>
        <taxon>Fungi</taxon>
        <taxon>Fungi incertae sedis</taxon>
        <taxon>Mucoromycota</taxon>
        <taxon>Glomeromycotina</taxon>
        <taxon>Glomeromycetes</taxon>
        <taxon>Diversisporales</taxon>
        <taxon>Gigasporaceae</taxon>
        <taxon>Cetraspora</taxon>
    </lineage>
</organism>
<dbReference type="EMBL" id="CAJVQA010000681">
    <property type="protein sequence ID" value="CAG8486186.1"/>
    <property type="molecule type" value="Genomic_DNA"/>
</dbReference>
<reference evidence="1" key="1">
    <citation type="submission" date="2021-06" db="EMBL/GenBank/DDBJ databases">
        <authorList>
            <person name="Kallberg Y."/>
            <person name="Tangrot J."/>
            <person name="Rosling A."/>
        </authorList>
    </citation>
    <scope>NUCLEOTIDE SEQUENCE</scope>
    <source>
        <strain evidence="1">FL966</strain>
    </source>
</reference>
<accession>A0A9N8WIU3</accession>
<dbReference type="InterPro" id="IPR036537">
    <property type="entry name" value="Adaptor_Cbl_N_dom_sf"/>
</dbReference>
<gene>
    <name evidence="1" type="ORF">CPELLU_LOCUS1757</name>
</gene>
<sequence>MSNDMSNDIYEIKQICLTARYNKSIRSAFIELVIFSTEPIANLLQYQKDSKKVGRNFDLEHLKLKNLITLEKFKNSLTNIKEFVKCVTQIHGSTKYQDVASIKEDFDQIIKEYCTCVKELNPNFLKMLNPTEQDLKDDEIEDFIKAQSLIQSLVRDKKLNYGLIICNRGINFKYKFETQIKINPINRDAGKFYINSVSVKTQMDSLLLKYSIKPSKINFEYFQLILNQSVNEPANQVYLEIQYPLWEIVFEKENMKLPEKLIKDIKIALEHNDPYHELLKVFDEYGYFVPSRVILGHKLYRMSCLKRNKTMLGKKKIVTREYFETMEFTEFWKEWSNSIRHFSFDELHLSSMNSGKFEREDIKEWASFLSDNNLQIICWDKLHSLYELLDNNLKRKVNYRFPLLLRKPSLQFKFWSIYSNLRMFWIMVGLPEIGFYSPNTRDISIFASGSHEFAYAKKLGISILVPENLPANWNFGVSFQYLENCDCGPKFRATIHYDKINNEIIITIHDESNIPYSMYNKPKNKYLLHWCFLPRDHEILVDNIKCWEILGVLPENQEMLDDNFGNQEIPADNIFLGNQMTSADNILEKRFNLSLIGQDVYERSEEAMSYEDGVLSHWVLMHYSIMF</sequence>
<dbReference type="OrthoDB" id="2365375at2759"/>
<keyword evidence="2" id="KW-1185">Reference proteome</keyword>
<protein>
    <submittedName>
        <fullName evidence="1">23670_t:CDS:1</fullName>
    </submittedName>
</protein>
<dbReference type="Gene3D" id="1.20.930.20">
    <property type="entry name" value="Adaptor protein Cbl, N-terminal domain"/>
    <property type="match status" value="1"/>
</dbReference>
<comment type="caution">
    <text evidence="1">The sequence shown here is derived from an EMBL/GenBank/DDBJ whole genome shotgun (WGS) entry which is preliminary data.</text>
</comment>
<evidence type="ECO:0000313" key="2">
    <source>
        <dbReference type="Proteomes" id="UP000789759"/>
    </source>
</evidence>
<dbReference type="AlphaFoldDB" id="A0A9N8WIU3"/>
<dbReference type="Proteomes" id="UP000789759">
    <property type="component" value="Unassembled WGS sequence"/>
</dbReference>
<evidence type="ECO:0000313" key="1">
    <source>
        <dbReference type="EMBL" id="CAG8486186.1"/>
    </source>
</evidence>
<name>A0A9N8WIU3_9GLOM</name>
<dbReference type="GO" id="GO:0007166">
    <property type="term" value="P:cell surface receptor signaling pathway"/>
    <property type="evidence" value="ECO:0007669"/>
    <property type="project" value="InterPro"/>
</dbReference>
<proteinExistence type="predicted"/>